<organism evidence="1 2">
    <name type="scientific">Streptomyces zinciresistens K42</name>
    <dbReference type="NCBI Taxonomy" id="700597"/>
    <lineage>
        <taxon>Bacteria</taxon>
        <taxon>Bacillati</taxon>
        <taxon>Actinomycetota</taxon>
        <taxon>Actinomycetes</taxon>
        <taxon>Kitasatosporales</taxon>
        <taxon>Streptomycetaceae</taxon>
        <taxon>Streptomyces</taxon>
    </lineage>
</organism>
<protein>
    <submittedName>
        <fullName evidence="1">Uncharacterized protein</fullName>
    </submittedName>
</protein>
<dbReference type="EMBL" id="AGBF01000007">
    <property type="protein sequence ID" value="EGX61136.1"/>
    <property type="molecule type" value="Genomic_DNA"/>
</dbReference>
<evidence type="ECO:0000313" key="2">
    <source>
        <dbReference type="Proteomes" id="UP000004217"/>
    </source>
</evidence>
<comment type="caution">
    <text evidence="1">The sequence shown here is derived from an EMBL/GenBank/DDBJ whole genome shotgun (WGS) entry which is preliminary data.</text>
</comment>
<dbReference type="AlphaFoldDB" id="G2G647"/>
<evidence type="ECO:0000313" key="1">
    <source>
        <dbReference type="EMBL" id="EGX61136.1"/>
    </source>
</evidence>
<dbReference type="Proteomes" id="UP000004217">
    <property type="component" value="Unassembled WGS sequence"/>
</dbReference>
<reference evidence="1 2" key="1">
    <citation type="submission" date="2011-08" db="EMBL/GenBank/DDBJ databases">
        <authorList>
            <person name="Lin Y."/>
            <person name="Hao X."/>
            <person name="Johnstone L."/>
            <person name="Miller S.J."/>
            <person name="Wei G."/>
            <person name="Rensing C."/>
        </authorList>
    </citation>
    <scope>NUCLEOTIDE SEQUENCE [LARGE SCALE GENOMIC DNA]</scope>
    <source>
        <strain evidence="1 2">K42</strain>
    </source>
</reference>
<keyword evidence="2" id="KW-1185">Reference proteome</keyword>
<proteinExistence type="predicted"/>
<accession>G2G647</accession>
<dbReference type="PATRIC" id="fig|700597.3.peg.923"/>
<sequence>MTVPVGGDFAHLLNEPIGLVVITSCDSVGMVLHQ</sequence>
<gene>
    <name evidence="1" type="ORF">SZN_04766</name>
</gene>
<name>G2G647_9ACTN</name>